<gene>
    <name evidence="2" type="ORF">EDD18DRAFT_1353985</name>
</gene>
<keyword evidence="3" id="KW-1185">Reference proteome</keyword>
<dbReference type="AlphaFoldDB" id="A0AA39Q3E6"/>
<dbReference type="EMBL" id="JAUEPU010000017">
    <property type="protein sequence ID" value="KAK0495532.1"/>
    <property type="molecule type" value="Genomic_DNA"/>
</dbReference>
<evidence type="ECO:0000313" key="3">
    <source>
        <dbReference type="Proteomes" id="UP001175228"/>
    </source>
</evidence>
<protein>
    <submittedName>
        <fullName evidence="2">Uncharacterized protein</fullName>
    </submittedName>
</protein>
<feature type="region of interest" description="Disordered" evidence="1">
    <location>
        <begin position="1"/>
        <end position="28"/>
    </location>
</feature>
<dbReference type="Proteomes" id="UP001175228">
    <property type="component" value="Unassembled WGS sequence"/>
</dbReference>
<organism evidence="2 3">
    <name type="scientific">Armillaria luteobubalina</name>
    <dbReference type="NCBI Taxonomy" id="153913"/>
    <lineage>
        <taxon>Eukaryota</taxon>
        <taxon>Fungi</taxon>
        <taxon>Dikarya</taxon>
        <taxon>Basidiomycota</taxon>
        <taxon>Agaricomycotina</taxon>
        <taxon>Agaricomycetes</taxon>
        <taxon>Agaricomycetidae</taxon>
        <taxon>Agaricales</taxon>
        <taxon>Marasmiineae</taxon>
        <taxon>Physalacriaceae</taxon>
        <taxon>Armillaria</taxon>
    </lineage>
</organism>
<accession>A0AA39Q3E6</accession>
<reference evidence="2" key="1">
    <citation type="submission" date="2023-06" db="EMBL/GenBank/DDBJ databases">
        <authorList>
            <consortium name="Lawrence Berkeley National Laboratory"/>
            <person name="Ahrendt S."/>
            <person name="Sahu N."/>
            <person name="Indic B."/>
            <person name="Wong-Bajracharya J."/>
            <person name="Merenyi Z."/>
            <person name="Ke H.-M."/>
            <person name="Monk M."/>
            <person name="Kocsube S."/>
            <person name="Drula E."/>
            <person name="Lipzen A."/>
            <person name="Balint B."/>
            <person name="Henrissat B."/>
            <person name="Andreopoulos B."/>
            <person name="Martin F.M."/>
            <person name="Harder C.B."/>
            <person name="Rigling D."/>
            <person name="Ford K.L."/>
            <person name="Foster G.D."/>
            <person name="Pangilinan J."/>
            <person name="Papanicolaou A."/>
            <person name="Barry K."/>
            <person name="LaButti K."/>
            <person name="Viragh M."/>
            <person name="Koriabine M."/>
            <person name="Yan M."/>
            <person name="Riley R."/>
            <person name="Champramary S."/>
            <person name="Plett K.L."/>
            <person name="Tsai I.J."/>
            <person name="Slot J."/>
            <person name="Sipos G."/>
            <person name="Plett J."/>
            <person name="Nagy L.G."/>
            <person name="Grigoriev I.V."/>
        </authorList>
    </citation>
    <scope>NUCLEOTIDE SEQUENCE</scope>
    <source>
        <strain evidence="2">HWK02</strain>
    </source>
</reference>
<comment type="caution">
    <text evidence="2">The sequence shown here is derived from an EMBL/GenBank/DDBJ whole genome shotgun (WGS) entry which is preliminary data.</text>
</comment>
<sequence>MVSSYINCDDTNVPPPPYTPRQDGVATKPDPVARIDSLLDSFRALHHEQNLPHNSKLYVTRQPESMLTEACVKSISPSQDKSPKRRWYRRLLRHV</sequence>
<name>A0AA39Q3E6_9AGAR</name>
<feature type="compositionally biased region" description="Polar residues" evidence="1">
    <location>
        <begin position="1"/>
        <end position="10"/>
    </location>
</feature>
<evidence type="ECO:0000313" key="2">
    <source>
        <dbReference type="EMBL" id="KAK0495532.1"/>
    </source>
</evidence>
<evidence type="ECO:0000256" key="1">
    <source>
        <dbReference type="SAM" id="MobiDB-lite"/>
    </source>
</evidence>
<proteinExistence type="predicted"/>